<gene>
    <name evidence="1" type="ORF">AURANDRAFT_68026</name>
</gene>
<sequence>MRVLCGCYAGGMRVVCGWYAPAMRVVCGWYAGRMRVVCGLYAGGMRLLCWSYAAAMLVVCGCYAATSGGRRLGSSTAVVGLLCWWYAPDKMSGGVAVCPGDFHFAISRKLEGAALQFALRTSFCYFEEA</sequence>
<keyword evidence="2" id="KW-1185">Reference proteome</keyword>
<protein>
    <submittedName>
        <fullName evidence="1">Uncharacterized protein</fullName>
    </submittedName>
</protein>
<name>F0YN93_AURAN</name>
<evidence type="ECO:0000313" key="1">
    <source>
        <dbReference type="EMBL" id="EGB03406.1"/>
    </source>
</evidence>
<dbReference type="KEGG" id="aaf:AURANDRAFT_68026"/>
<dbReference type="InParanoid" id="F0YN93"/>
<dbReference type="AlphaFoldDB" id="F0YN93"/>
<dbReference type="GeneID" id="20226565"/>
<accession>F0YN93</accession>
<dbReference type="Proteomes" id="UP000002729">
    <property type="component" value="Unassembled WGS sequence"/>
</dbReference>
<dbReference type="EMBL" id="GL833172">
    <property type="protein sequence ID" value="EGB03406.1"/>
    <property type="molecule type" value="Genomic_DNA"/>
</dbReference>
<dbReference type="eggNOG" id="ENOG502T1XI">
    <property type="taxonomic scope" value="Eukaryota"/>
</dbReference>
<evidence type="ECO:0000313" key="2">
    <source>
        <dbReference type="Proteomes" id="UP000002729"/>
    </source>
</evidence>
<proteinExistence type="predicted"/>
<organism evidence="2">
    <name type="scientific">Aureococcus anophagefferens</name>
    <name type="common">Harmful bloom alga</name>
    <dbReference type="NCBI Taxonomy" id="44056"/>
    <lineage>
        <taxon>Eukaryota</taxon>
        <taxon>Sar</taxon>
        <taxon>Stramenopiles</taxon>
        <taxon>Ochrophyta</taxon>
        <taxon>Pelagophyceae</taxon>
        <taxon>Pelagomonadales</taxon>
        <taxon>Pelagomonadaceae</taxon>
        <taxon>Aureococcus</taxon>
    </lineage>
</organism>
<reference evidence="1 2" key="1">
    <citation type="journal article" date="2011" name="Proc. Natl. Acad. Sci. U.S.A.">
        <title>Niche of harmful alga Aureococcus anophagefferens revealed through ecogenomics.</title>
        <authorList>
            <person name="Gobler C.J."/>
            <person name="Berry D.L."/>
            <person name="Dyhrman S.T."/>
            <person name="Wilhelm S.W."/>
            <person name="Salamov A."/>
            <person name="Lobanov A.V."/>
            <person name="Zhang Y."/>
            <person name="Collier J.L."/>
            <person name="Wurch L.L."/>
            <person name="Kustka A.B."/>
            <person name="Dill B.D."/>
            <person name="Shah M."/>
            <person name="VerBerkmoes N.C."/>
            <person name="Kuo A."/>
            <person name="Terry A."/>
            <person name="Pangilinan J."/>
            <person name="Lindquist E.A."/>
            <person name="Lucas S."/>
            <person name="Paulsen I.T."/>
            <person name="Hattenrath-Lehmann T.K."/>
            <person name="Talmage S.C."/>
            <person name="Walker E.A."/>
            <person name="Koch F."/>
            <person name="Burson A.M."/>
            <person name="Marcoval M.A."/>
            <person name="Tang Y.Z."/>
            <person name="Lecleir G.R."/>
            <person name="Coyne K.J."/>
            <person name="Berg G.M."/>
            <person name="Bertrand E.M."/>
            <person name="Saito M.A."/>
            <person name="Gladyshev V.N."/>
            <person name="Grigoriev I.V."/>
        </authorList>
    </citation>
    <scope>NUCLEOTIDE SEQUENCE [LARGE SCALE GENOMIC DNA]</scope>
    <source>
        <strain evidence="2">CCMP 1984</strain>
    </source>
</reference>
<dbReference type="RefSeq" id="XP_009041877.1">
    <property type="nucleotide sequence ID" value="XM_009043629.1"/>
</dbReference>